<name>A0A8S9JAY9_BRACR</name>
<keyword evidence="1" id="KW-0812">Transmembrane</keyword>
<feature type="transmembrane region" description="Helical" evidence="1">
    <location>
        <begin position="92"/>
        <end position="109"/>
    </location>
</feature>
<keyword evidence="1" id="KW-1133">Transmembrane helix</keyword>
<proteinExistence type="predicted"/>
<protein>
    <submittedName>
        <fullName evidence="2">Uncharacterized protein</fullName>
    </submittedName>
</protein>
<sequence length="177" mass="21035">MLDFNPDCFQFRQPFPELTVPKKVVTLVFNPFFWMYFSWTWLFLALVYGSVSRGLRHLLHQANAFEQLVRKRLYRDYYARTHDPKWDVDTPLWSKVLFGVGVMVGHWLATFEGPELHRLPGGWVNVGIWGLIVVTMLIMQYDSTLYLARYSDDGLCIRYMLLRFFFPRRTATLCCFL</sequence>
<dbReference type="EMBL" id="QGKW02001660">
    <property type="protein sequence ID" value="KAF2578909.1"/>
    <property type="molecule type" value="Genomic_DNA"/>
</dbReference>
<reference evidence="2" key="1">
    <citation type="submission" date="2019-12" db="EMBL/GenBank/DDBJ databases">
        <title>Genome sequencing and annotation of Brassica cretica.</title>
        <authorList>
            <person name="Studholme D.J."/>
            <person name="Sarris P.F."/>
        </authorList>
    </citation>
    <scope>NUCLEOTIDE SEQUENCE</scope>
    <source>
        <strain evidence="2">PFS-001/15</strain>
        <tissue evidence="2">Leaf</tissue>
    </source>
</reference>
<feature type="transmembrane region" description="Helical" evidence="1">
    <location>
        <begin position="32"/>
        <end position="51"/>
    </location>
</feature>
<dbReference type="Proteomes" id="UP000712281">
    <property type="component" value="Unassembled WGS sequence"/>
</dbReference>
<dbReference type="AlphaFoldDB" id="A0A8S9JAY9"/>
<evidence type="ECO:0000313" key="3">
    <source>
        <dbReference type="Proteomes" id="UP000712281"/>
    </source>
</evidence>
<gene>
    <name evidence="2" type="ORF">F2Q68_00000821</name>
</gene>
<comment type="caution">
    <text evidence="2">The sequence shown here is derived from an EMBL/GenBank/DDBJ whole genome shotgun (WGS) entry which is preliminary data.</text>
</comment>
<feature type="transmembrane region" description="Helical" evidence="1">
    <location>
        <begin position="121"/>
        <end position="139"/>
    </location>
</feature>
<organism evidence="2 3">
    <name type="scientific">Brassica cretica</name>
    <name type="common">Mustard</name>
    <dbReference type="NCBI Taxonomy" id="69181"/>
    <lineage>
        <taxon>Eukaryota</taxon>
        <taxon>Viridiplantae</taxon>
        <taxon>Streptophyta</taxon>
        <taxon>Embryophyta</taxon>
        <taxon>Tracheophyta</taxon>
        <taxon>Spermatophyta</taxon>
        <taxon>Magnoliopsida</taxon>
        <taxon>eudicotyledons</taxon>
        <taxon>Gunneridae</taxon>
        <taxon>Pentapetalae</taxon>
        <taxon>rosids</taxon>
        <taxon>malvids</taxon>
        <taxon>Brassicales</taxon>
        <taxon>Brassicaceae</taxon>
        <taxon>Brassiceae</taxon>
        <taxon>Brassica</taxon>
    </lineage>
</organism>
<accession>A0A8S9JAY9</accession>
<keyword evidence="1" id="KW-0472">Membrane</keyword>
<evidence type="ECO:0000313" key="2">
    <source>
        <dbReference type="EMBL" id="KAF2578909.1"/>
    </source>
</evidence>
<evidence type="ECO:0000256" key="1">
    <source>
        <dbReference type="SAM" id="Phobius"/>
    </source>
</evidence>